<organism evidence="1">
    <name type="scientific">viral metagenome</name>
    <dbReference type="NCBI Taxonomy" id="1070528"/>
    <lineage>
        <taxon>unclassified sequences</taxon>
        <taxon>metagenomes</taxon>
        <taxon>organismal metagenomes</taxon>
    </lineage>
</organism>
<accession>A0A6H1ZBE4</accession>
<dbReference type="AlphaFoldDB" id="A0A6H1ZBE4"/>
<gene>
    <name evidence="1" type="ORF">TM448A00161_0005</name>
</gene>
<dbReference type="EMBL" id="MT143982">
    <property type="protein sequence ID" value="QJA44858.1"/>
    <property type="molecule type" value="Genomic_DNA"/>
</dbReference>
<name>A0A6H1ZBE4_9ZZZZ</name>
<reference evidence="1" key="1">
    <citation type="submission" date="2020-03" db="EMBL/GenBank/DDBJ databases">
        <title>The deep terrestrial virosphere.</title>
        <authorList>
            <person name="Holmfeldt K."/>
            <person name="Nilsson E."/>
            <person name="Simone D."/>
            <person name="Lopez-Fernandez M."/>
            <person name="Wu X."/>
            <person name="de Brujin I."/>
            <person name="Lundin D."/>
            <person name="Andersson A."/>
            <person name="Bertilsson S."/>
            <person name="Dopson M."/>
        </authorList>
    </citation>
    <scope>NUCLEOTIDE SEQUENCE</scope>
    <source>
        <strain evidence="1">TM448A00161</strain>
    </source>
</reference>
<dbReference type="SUPFAM" id="SSF101898">
    <property type="entry name" value="NHL repeat"/>
    <property type="match status" value="1"/>
</dbReference>
<sequence>MPGIGPQRADFRFPALGTGYRGEHSIAGLTEELYQSGYLYRLRNYHLIGRGRALKRRGSTPYDVATIDGTTDVQALSMYEWDTTRYLVALCNGKVYKYDGSTPWSDISGALSFGTSKDHRARFTHFYDSSSKYLIGTGPNSGRLWKWSGTGNIAVLADTTGANPNYARDVAEFRGRLWVINTQNGETLLQYSDEQQSGVWSADRYIHCSRESPGMGLCRHGQSTLLVFHQRSVHALQFDYTAGTEPWSVQPVDERIGAIATNSIVYSKGATYFASADGFYRVRNPARPAEYIGYPMEAVWAGLAQSRLPQIEGFVRGEPWNEVVWLASNGASTEHNLAFVWNTELETWSVFTGSFAYNCAINYVNSASKNVTLAGNYDSEIWNIWGDDNNDTGDRDGGSIGAVIESTFETGLLDFRYAGIKRLRDIWIDVLIRSSKSFDLQIQGINESPTVTTTQTVGTAGDRLSIDFIFDSSRFGSSDMPSQGQFRISSRARMFKLRMTERNTGAPHTINSLWFWFIPRARRFTP</sequence>
<protein>
    <submittedName>
        <fullName evidence="1">Uncharacterized protein</fullName>
    </submittedName>
</protein>
<evidence type="ECO:0000313" key="1">
    <source>
        <dbReference type="EMBL" id="QJA44858.1"/>
    </source>
</evidence>
<proteinExistence type="predicted"/>